<feature type="transmembrane region" description="Helical" evidence="11">
    <location>
        <begin position="645"/>
        <end position="666"/>
    </location>
</feature>
<dbReference type="Pfam" id="PF12698">
    <property type="entry name" value="ABC2_membrane_3"/>
    <property type="match status" value="1"/>
</dbReference>
<dbReference type="GO" id="GO:0140359">
    <property type="term" value="F:ABC-type transporter activity"/>
    <property type="evidence" value="ECO:0007669"/>
    <property type="project" value="InterPro"/>
</dbReference>
<dbReference type="PANTHER" id="PTHR19229">
    <property type="entry name" value="ATP-BINDING CASSETTE TRANSPORTER SUBFAMILY A ABCA"/>
    <property type="match status" value="1"/>
</dbReference>
<evidence type="ECO:0000256" key="1">
    <source>
        <dbReference type="ARBA" id="ARBA00004141"/>
    </source>
</evidence>
<keyword evidence="4 11" id="KW-0812">Transmembrane</keyword>
<feature type="domain" description="ABC transporter" evidence="12">
    <location>
        <begin position="1929"/>
        <end position="2163"/>
    </location>
</feature>
<dbReference type="Pfam" id="PF00005">
    <property type="entry name" value="ABC_tran"/>
    <property type="match status" value="2"/>
</dbReference>
<keyword evidence="14" id="KW-1185">Reference proteome</keyword>
<evidence type="ECO:0000313" key="13">
    <source>
        <dbReference type="EMBL" id="CAC5409814.1"/>
    </source>
</evidence>
<dbReference type="InterPro" id="IPR027417">
    <property type="entry name" value="P-loop_NTPase"/>
</dbReference>
<keyword evidence="7" id="KW-0067">ATP-binding</keyword>
<dbReference type="FunFam" id="3.40.50.300:FF:000327">
    <property type="entry name" value="ATP-binding cassette sub-family A member 3"/>
    <property type="match status" value="1"/>
</dbReference>
<gene>
    <name evidence="13" type="ORF">MCOR_43053</name>
</gene>
<sequence length="2293" mass="260631">MGFWKQLYLLSWKNFTLRKRQKYHLLFELIAPLVLFLILVGIRTSPGLKTYHHECHFNGKAMPSAGLFPFLQSFFCNFNNTCYKEMTPTESMGTVDSFNQSIFTQLASDIEDLFHNHLDKDTVTDLFKDIQIGSTLLHKIKNGSTTGEIKVANLFTNLTTIRAELKEKGVGFTLVEFIQLMNASIDFQKVHLSNFNTALKSFDSCPGTESSQQDAISAMSHSTLCSSYGLLGNLQFYPASAKANLTSKICGLNNQQKTDLLIVFRSGFSIQKFVLQIKSMKSLKHPKIKATFEKLIHSTLDNGSLNSSSIVQALGQFVCGDHSFLQVQSEKPSDLLSRFLISGTKDYHAETSYNEYGPNAPICRNLVNVMNSDPNNKMLWRYLKAVVLGKIPYAPDTPAVLKVIKMANRTFSDLADIIDIAKKWESYVDNLQEYLKQSHGFGLIQSFSGSCLCNLMERKSLKQDLKEQHSVTCRFLQEFFTNNNNTVNWEKMLVYSKALAKLIADYGQCIVFDKFVPYPSEKDLVKDSLGMIQNRTFLAAVVFNVDKRTPDRLPKHVSYKIRMDTDRVDNTKQVTDRFWTPGPRSRPGPQTKYLTYGFAYLQDMIEQAFIKIQTGMSNNIGLVLQQFPYPCYIEDSFMYGISKTLPLFLVLAWLFPVAMICKNIVYEKEMRLKEVMKIMGLGNGVHWLAWFINAFSVMFLTVCLLVIILKLGGVIEHTDASILMVFLTVYGISTIMQCFLITVFFNQANLCACCASFIYFALYLPYLLARHWEHLMSLDQKLAVSLSSNVAFGFGCTYISRFEEQAVGMQWSNINTSPVPDDHFNMYLCIMMMLSDAAIYGILTWYIEAVFPGSYGLPRPWYFPLQPSYWCGASVCRSQEEEDSKINNNKDAPKLEEEPHDRPLGVSIKNLKKHYNKGKRNAVDGLSVNFYEGQITSFLGHNGAGKTTTMSILTGLFPPSQGSAFIYGQNILTDMDKIRNNLGMCPQFNVLFKFLTVEEHIWFYTSLKGKPNKQAHSECDRMMRETGLYHRAQEFPDQLSGGMKRKLSIAIAFVGDAKTVILDEPTAGVDPQARRAIWELLIKFKKNRTIILSTHHMDEADILGDRIAIISQGRLLCCGSSLYLKSQYGNGYYLTMVKDGNLDTDSLDRQRVGFNRQLSDILDEGFLETVEKSEGEATLPLPVNGPRIMRGYSKKRITAFVKKYIRKAKLVEDNSTEVIFQLPPESARDGYFEMLFEMLENCHEDLGISSYGISDTCLEEVFLKVAEEDDDHTDEFKRQKLEEATDGNNDDVSDMKHVGRGRIARPVTQLSFKRNKKRSFLRSISEENRLGTDEIEIDVPTETDEPFTHKQDELATGCLLWWKQIFAIFLKRFQHFKRSKKGFVCEVVMPALFVLIAMLFSETNPPYSDPPPLEIYPWHLIPNKGDHHLYMFYSNDRPGSHLGDKSEDVLLSKYGIGNTCLRDYQSKSLPCDQNLNITDFTRQTMMTNTVECSCSSGVQECPAELPEPPKQMLYSSDYLYNMTERNISDWLVKTNSRYMSRRYGGLSFGSEIQDGHNNSEHVSSVLQSLLELNLTDHKLLYQHTQIWSKVMELKSHLNTENINKVWYNNKGWISVVAYMNLMNNIILRSNLPSNEDPSEYGITAFTHPLAPTKQQTQQQAQFNNKADIVVAICIIFAMSFIPASFVMTMIEERVSYSKHLQFISGVTPFVYWITNFIWDLINYTICTCLCLLIFLAFKREAYIGLDNLPCLVSLLLLYGYAMIPVMYPFSRYFSVPSTAMVILKSVNIFLGTTSTLAIFVLELLAEEDQTLKDINDKLHEALLFLPQFCLGRGLLDLSRNQVYKDAFKKFDTSGATMKNPLEWEMSGKNLFSMAVIGTAFFIINILIEYRIFYKNREVKARHEETDDEDEDVAKERIRVLAGGASDEILTIQNLTKVYKLSGSKGKHTAVDRVCLGVPQGQCFGLLGVNGAGKTTMFKMLTGALNMTEGNAYIKGESIKSNKLQRDIGYCPQFDAVDSLLTGREVLKFYARLRGIPEKDVKEVADWGIKKLGLVQYADKLCGCYSGGNKRKLSTAMALIANPSLIFLDEPTTGMDPKARRFLWTCINNIVKEGRSVVLTSHSMEECEALCDRLSIMVNGRFRCLGSTQHLKNRFGDGYTLLLRISEEDPDLTSVENFITKTFSSAILKESHYNMLQYQLKSEIKLSYVFGQIESARQLLNIEDYSVSQTTLDQVFINFAKIQTDLYDEEVESERKGKEKEMIELRTVSINSAEMKTGPNGHLTLKMPESTTKL</sequence>
<keyword evidence="8 11" id="KW-1133">Transmembrane helix</keyword>
<name>A0A6J8DRG8_MYTCO</name>
<dbReference type="InterPro" id="IPR026082">
    <property type="entry name" value="ABCA"/>
</dbReference>
<evidence type="ECO:0000256" key="11">
    <source>
        <dbReference type="SAM" id="Phobius"/>
    </source>
</evidence>
<evidence type="ECO:0000259" key="12">
    <source>
        <dbReference type="PROSITE" id="PS50893"/>
    </source>
</evidence>
<dbReference type="PANTHER" id="PTHR19229:SF36">
    <property type="entry name" value="ATP-BINDING CASSETTE SUB-FAMILY A MEMBER 2"/>
    <property type="match status" value="1"/>
</dbReference>
<keyword evidence="3" id="KW-0813">Transport</keyword>
<feature type="domain" description="ABC transporter" evidence="12">
    <location>
        <begin position="906"/>
        <end position="1137"/>
    </location>
</feature>
<feature type="transmembrane region" description="Helical" evidence="11">
    <location>
        <begin position="1781"/>
        <end position="1805"/>
    </location>
</feature>
<dbReference type="InterPro" id="IPR056264">
    <property type="entry name" value="R2_ABCA1-4-like"/>
</dbReference>
<evidence type="ECO:0000313" key="14">
    <source>
        <dbReference type="Proteomes" id="UP000507470"/>
    </source>
</evidence>
<feature type="transmembrane region" description="Helical" evidence="11">
    <location>
        <begin position="1382"/>
        <end position="1400"/>
    </location>
</feature>
<feature type="region of interest" description="Disordered" evidence="10">
    <location>
        <begin position="882"/>
        <end position="902"/>
    </location>
</feature>
<dbReference type="SUPFAM" id="SSF52540">
    <property type="entry name" value="P-loop containing nucleoside triphosphate hydrolases"/>
    <property type="match status" value="2"/>
</dbReference>
<feature type="transmembrane region" description="Helical" evidence="11">
    <location>
        <begin position="750"/>
        <end position="769"/>
    </location>
</feature>
<evidence type="ECO:0000256" key="5">
    <source>
        <dbReference type="ARBA" id="ARBA00022737"/>
    </source>
</evidence>
<evidence type="ECO:0000256" key="7">
    <source>
        <dbReference type="ARBA" id="ARBA00022840"/>
    </source>
</evidence>
<dbReference type="GO" id="GO:0016887">
    <property type="term" value="F:ATP hydrolysis activity"/>
    <property type="evidence" value="ECO:0007669"/>
    <property type="project" value="InterPro"/>
</dbReference>
<evidence type="ECO:0000256" key="8">
    <source>
        <dbReference type="ARBA" id="ARBA00022989"/>
    </source>
</evidence>
<keyword evidence="5" id="KW-0677">Repeat</keyword>
<dbReference type="SMART" id="SM00382">
    <property type="entry name" value="AAA"/>
    <property type="match status" value="2"/>
</dbReference>
<evidence type="ECO:0000256" key="6">
    <source>
        <dbReference type="ARBA" id="ARBA00022741"/>
    </source>
</evidence>
<proteinExistence type="inferred from homology"/>
<dbReference type="InterPro" id="IPR003439">
    <property type="entry name" value="ABC_transporter-like_ATP-bd"/>
</dbReference>
<accession>A0A6J8DRG8</accession>
<feature type="transmembrane region" description="Helical" evidence="11">
    <location>
        <begin position="824"/>
        <end position="847"/>
    </location>
</feature>
<evidence type="ECO:0000256" key="4">
    <source>
        <dbReference type="ARBA" id="ARBA00022692"/>
    </source>
</evidence>
<dbReference type="FunFam" id="3.40.50.300:FF:000264">
    <property type="entry name" value="ATP-binding cassette, sub-family A (ABC1), member 1"/>
    <property type="match status" value="1"/>
</dbReference>
<feature type="compositionally biased region" description="Basic and acidic residues" evidence="10">
    <location>
        <begin position="891"/>
        <end position="902"/>
    </location>
</feature>
<dbReference type="GO" id="GO:0016020">
    <property type="term" value="C:membrane"/>
    <property type="evidence" value="ECO:0007669"/>
    <property type="project" value="UniProtKB-SubCell"/>
</dbReference>
<dbReference type="Proteomes" id="UP000507470">
    <property type="component" value="Unassembled WGS sequence"/>
</dbReference>
<feature type="transmembrane region" description="Helical" evidence="11">
    <location>
        <begin position="1870"/>
        <end position="1892"/>
    </location>
</feature>
<dbReference type="InterPro" id="IPR003593">
    <property type="entry name" value="AAA+_ATPase"/>
</dbReference>
<dbReference type="Gene3D" id="3.40.50.300">
    <property type="entry name" value="P-loop containing nucleotide triphosphate hydrolases"/>
    <property type="match status" value="2"/>
</dbReference>
<dbReference type="CDD" id="cd03263">
    <property type="entry name" value="ABC_subfamily_A"/>
    <property type="match status" value="2"/>
</dbReference>
<dbReference type="InterPro" id="IPR017871">
    <property type="entry name" value="ABC_transporter-like_CS"/>
</dbReference>
<dbReference type="GO" id="GO:0005319">
    <property type="term" value="F:lipid transporter activity"/>
    <property type="evidence" value="ECO:0007669"/>
    <property type="project" value="TreeGrafter"/>
</dbReference>
<dbReference type="PROSITE" id="PS00211">
    <property type="entry name" value="ABC_TRANSPORTER_1"/>
    <property type="match status" value="1"/>
</dbReference>
<feature type="transmembrane region" description="Helical" evidence="11">
    <location>
        <begin position="721"/>
        <end position="743"/>
    </location>
</feature>
<feature type="transmembrane region" description="Helical" evidence="11">
    <location>
        <begin position="1668"/>
        <end position="1687"/>
    </location>
</feature>
<feature type="transmembrane region" description="Helical" evidence="11">
    <location>
        <begin position="1749"/>
        <end position="1769"/>
    </location>
</feature>
<comment type="subcellular location">
    <subcellularLocation>
        <location evidence="1">Membrane</location>
        <topology evidence="1">Multi-pass membrane protein</topology>
    </subcellularLocation>
</comment>
<organism evidence="13 14">
    <name type="scientific">Mytilus coruscus</name>
    <name type="common">Sea mussel</name>
    <dbReference type="NCBI Taxonomy" id="42192"/>
    <lineage>
        <taxon>Eukaryota</taxon>
        <taxon>Metazoa</taxon>
        <taxon>Spiralia</taxon>
        <taxon>Lophotrochozoa</taxon>
        <taxon>Mollusca</taxon>
        <taxon>Bivalvia</taxon>
        <taxon>Autobranchia</taxon>
        <taxon>Pteriomorphia</taxon>
        <taxon>Mytilida</taxon>
        <taxon>Mytiloidea</taxon>
        <taxon>Mytilidae</taxon>
        <taxon>Mytilinae</taxon>
        <taxon>Mytilus</taxon>
    </lineage>
</organism>
<feature type="transmembrane region" description="Helical" evidence="11">
    <location>
        <begin position="687"/>
        <end position="709"/>
    </location>
</feature>
<dbReference type="EMBL" id="CACVKT020007648">
    <property type="protein sequence ID" value="CAC5409814.1"/>
    <property type="molecule type" value="Genomic_DNA"/>
</dbReference>
<evidence type="ECO:0000256" key="9">
    <source>
        <dbReference type="ARBA" id="ARBA00023136"/>
    </source>
</evidence>
<comment type="similarity">
    <text evidence="2">Belongs to the ABC transporter superfamily. ABCA family.</text>
</comment>
<dbReference type="OrthoDB" id="10255969at2759"/>
<feature type="transmembrane region" description="Helical" evidence="11">
    <location>
        <begin position="23"/>
        <end position="42"/>
    </location>
</feature>
<protein>
    <submittedName>
        <fullName evidence="13">ABCA1</fullName>
    </submittedName>
</protein>
<evidence type="ECO:0000256" key="10">
    <source>
        <dbReference type="SAM" id="MobiDB-lite"/>
    </source>
</evidence>
<evidence type="ECO:0000256" key="2">
    <source>
        <dbReference type="ARBA" id="ARBA00008869"/>
    </source>
</evidence>
<evidence type="ECO:0000256" key="3">
    <source>
        <dbReference type="ARBA" id="ARBA00022448"/>
    </source>
</evidence>
<dbReference type="GO" id="GO:0005524">
    <property type="term" value="F:ATP binding"/>
    <property type="evidence" value="ECO:0007669"/>
    <property type="project" value="UniProtKB-KW"/>
</dbReference>
<dbReference type="InterPro" id="IPR013525">
    <property type="entry name" value="ABC2_TM"/>
</dbReference>
<keyword evidence="9 11" id="KW-0472">Membrane</keyword>
<dbReference type="PROSITE" id="PS50893">
    <property type="entry name" value="ABC_TRANSPORTER_2"/>
    <property type="match status" value="2"/>
</dbReference>
<dbReference type="Pfam" id="PF23321">
    <property type="entry name" value="R1_ABCA1"/>
    <property type="match status" value="1"/>
</dbReference>
<feature type="transmembrane region" description="Helical" evidence="11">
    <location>
        <begin position="1720"/>
        <end position="1737"/>
    </location>
</feature>
<keyword evidence="6" id="KW-0547">Nucleotide-binding</keyword>
<reference evidence="13 14" key="1">
    <citation type="submission" date="2020-06" db="EMBL/GenBank/DDBJ databases">
        <authorList>
            <person name="Li R."/>
            <person name="Bekaert M."/>
        </authorList>
    </citation>
    <scope>NUCLEOTIDE SEQUENCE [LARGE SCALE GENOMIC DNA]</scope>
    <source>
        <strain evidence="14">wild</strain>
    </source>
</reference>